<dbReference type="STRING" id="1298594.GCA_001312465_02346"/>
<evidence type="ECO:0000313" key="12">
    <source>
        <dbReference type="Proteomes" id="UP000237916"/>
    </source>
</evidence>
<keyword evidence="7" id="KW-0862">Zinc</keyword>
<comment type="catalytic activity">
    <reaction evidence="8">
        <text>adenosine + H2O + H(+) = inosine + NH4(+)</text>
        <dbReference type="Rhea" id="RHEA:24408"/>
        <dbReference type="ChEBI" id="CHEBI:15377"/>
        <dbReference type="ChEBI" id="CHEBI:15378"/>
        <dbReference type="ChEBI" id="CHEBI:16335"/>
        <dbReference type="ChEBI" id="CHEBI:17596"/>
        <dbReference type="ChEBI" id="CHEBI:28938"/>
        <dbReference type="EC" id="3.5.4.4"/>
    </reaction>
    <physiologicalReaction direction="left-to-right" evidence="8">
        <dbReference type="Rhea" id="RHEA:24409"/>
    </physiologicalReaction>
</comment>
<dbReference type="Pfam" id="PF02578">
    <property type="entry name" value="Cu-oxidase_4"/>
    <property type="match status" value="1"/>
</dbReference>
<dbReference type="GO" id="GO:0017061">
    <property type="term" value="F:S-methyl-5-thioadenosine phosphorylase activity"/>
    <property type="evidence" value="ECO:0007669"/>
    <property type="project" value="UniProtKB-EC"/>
</dbReference>
<evidence type="ECO:0000313" key="11">
    <source>
        <dbReference type="EMBL" id="PQL19996.1"/>
    </source>
</evidence>
<dbReference type="Proteomes" id="UP000237916">
    <property type="component" value="Unassembled WGS sequence"/>
</dbReference>
<dbReference type="EMBL" id="PPDB01000003">
    <property type="protein sequence ID" value="PQL19996.1"/>
    <property type="molecule type" value="Genomic_DNA"/>
</dbReference>
<evidence type="ECO:0000256" key="7">
    <source>
        <dbReference type="ARBA" id="ARBA00022833"/>
    </source>
</evidence>
<comment type="similarity">
    <text evidence="3">Belongs to the purine nucleoside phosphorylase YfiH/LACC1 family.</text>
</comment>
<comment type="catalytic activity">
    <reaction evidence="1">
        <text>inosine + phosphate = alpha-D-ribose 1-phosphate + hypoxanthine</text>
        <dbReference type="Rhea" id="RHEA:27646"/>
        <dbReference type="ChEBI" id="CHEBI:17368"/>
        <dbReference type="ChEBI" id="CHEBI:17596"/>
        <dbReference type="ChEBI" id="CHEBI:43474"/>
        <dbReference type="ChEBI" id="CHEBI:57720"/>
        <dbReference type="EC" id="2.4.2.1"/>
    </reaction>
    <physiologicalReaction direction="left-to-right" evidence="1">
        <dbReference type="Rhea" id="RHEA:27647"/>
    </physiologicalReaction>
</comment>
<keyword evidence="4" id="KW-0808">Transferase</keyword>
<dbReference type="RefSeq" id="WP_105090661.1">
    <property type="nucleotide sequence ID" value="NZ_PPDB01000003.1"/>
</dbReference>
<dbReference type="GO" id="GO:0005507">
    <property type="term" value="F:copper ion binding"/>
    <property type="evidence" value="ECO:0007669"/>
    <property type="project" value="TreeGrafter"/>
</dbReference>
<evidence type="ECO:0000256" key="9">
    <source>
        <dbReference type="ARBA" id="ARBA00048968"/>
    </source>
</evidence>
<dbReference type="OrthoDB" id="4279at2"/>
<comment type="catalytic activity">
    <reaction evidence="9">
        <text>adenosine + phosphate = alpha-D-ribose 1-phosphate + adenine</text>
        <dbReference type="Rhea" id="RHEA:27642"/>
        <dbReference type="ChEBI" id="CHEBI:16335"/>
        <dbReference type="ChEBI" id="CHEBI:16708"/>
        <dbReference type="ChEBI" id="CHEBI:43474"/>
        <dbReference type="ChEBI" id="CHEBI:57720"/>
        <dbReference type="EC" id="2.4.2.1"/>
    </reaction>
    <physiologicalReaction direction="left-to-right" evidence="9">
        <dbReference type="Rhea" id="RHEA:27643"/>
    </physiologicalReaction>
</comment>
<keyword evidence="12" id="KW-1185">Reference proteome</keyword>
<comment type="caution">
    <text evidence="11">The sequence shown here is derived from an EMBL/GenBank/DDBJ whole genome shotgun (WGS) entry which is preliminary data.</text>
</comment>
<evidence type="ECO:0000256" key="8">
    <source>
        <dbReference type="ARBA" id="ARBA00047989"/>
    </source>
</evidence>
<keyword evidence="6" id="KW-0378">Hydrolase</keyword>
<dbReference type="Gene3D" id="3.60.140.10">
    <property type="entry name" value="CNF1/YfiH-like putative cysteine hydrolases"/>
    <property type="match status" value="1"/>
</dbReference>
<accession>A0A2S7Z9M5</accession>
<evidence type="ECO:0000256" key="3">
    <source>
        <dbReference type="ARBA" id="ARBA00007353"/>
    </source>
</evidence>
<dbReference type="CDD" id="cd16833">
    <property type="entry name" value="YfiH"/>
    <property type="match status" value="1"/>
</dbReference>
<sequence>MKNDVERIDVEGPYGKWSYEQPLWANHFPVVMGDTYRHGGVSEKPYDSLNLAFHVGDDPESVRRNRSVITDYLGVDAGRITCGNQVHGLKVVEITEQHIGAGAFNSETAVDDCDAIFTKIPNVPLLLFTADCVGVGIYDAAHHALAVVHAGWRGAIDHLPVRTIETMHAVYGTKFEDCYVYLGPSIGPESFEVDCGLAKRFEQSWLVMTNREVTDLVRYRNSSSLDGIPSDCSESFDSSDNAMNCRESGSDMNDRDATSADVYRDKGYVNLWAFIEEGLIVHGVPKEHICIGGTDSMIAADCYSYRRENGITGRMALFGMLRAR</sequence>
<dbReference type="InterPro" id="IPR011324">
    <property type="entry name" value="Cytotoxic_necrot_fac-like_cat"/>
</dbReference>
<dbReference type="GO" id="GO:0016787">
    <property type="term" value="F:hydrolase activity"/>
    <property type="evidence" value="ECO:0007669"/>
    <property type="project" value="UniProtKB-KW"/>
</dbReference>
<evidence type="ECO:0000256" key="6">
    <source>
        <dbReference type="ARBA" id="ARBA00022801"/>
    </source>
</evidence>
<dbReference type="InterPro" id="IPR038371">
    <property type="entry name" value="Cu_polyphenol_OxRdtase_sf"/>
</dbReference>
<evidence type="ECO:0000256" key="5">
    <source>
        <dbReference type="ARBA" id="ARBA00022723"/>
    </source>
</evidence>
<reference evidence="11 12" key="1">
    <citation type="submission" date="2018-01" db="EMBL/GenBank/DDBJ databases">
        <title>Draft genome sequences of clinical isolates and type strains of oral Veillonella including Veillonella infantum sp., nov.</title>
        <authorList>
            <person name="Mashima I."/>
            <person name="Liao Y.-C."/>
            <person name="Sabharwal A."/>
            <person name="Haase E.M."/>
            <person name="Nakazawa F."/>
            <person name="Scannapieco F.A."/>
        </authorList>
    </citation>
    <scope>NUCLEOTIDE SEQUENCE [LARGE SCALE GENOMIC DNA]</scope>
    <source>
        <strain evidence="11 12">JCM 15641</strain>
    </source>
</reference>
<proteinExistence type="inferred from homology"/>
<evidence type="ECO:0000256" key="1">
    <source>
        <dbReference type="ARBA" id="ARBA00000553"/>
    </source>
</evidence>
<comment type="function">
    <text evidence="2">Purine nucleoside enzyme that catalyzes the phosphorolysis of adenosine and inosine nucleosides, yielding D-ribose 1-phosphate and the respective free bases, adenine and hypoxanthine. Also catalyzes the phosphorolysis of S-methyl-5'-thioadenosine into adenine and S-methyl-5-thio-alpha-D-ribose 1-phosphate. Also has adenosine deaminase activity.</text>
</comment>
<dbReference type="PANTHER" id="PTHR30616">
    <property type="entry name" value="UNCHARACTERIZED PROTEIN YFIH"/>
    <property type="match status" value="1"/>
</dbReference>
<evidence type="ECO:0000256" key="10">
    <source>
        <dbReference type="ARBA" id="ARBA00049893"/>
    </source>
</evidence>
<evidence type="ECO:0000256" key="4">
    <source>
        <dbReference type="ARBA" id="ARBA00022679"/>
    </source>
</evidence>
<dbReference type="AlphaFoldDB" id="A0A2S7Z9M5"/>
<organism evidence="11 12">
    <name type="scientific">Veillonella denticariosi JCM 15641</name>
    <dbReference type="NCBI Taxonomy" id="1298594"/>
    <lineage>
        <taxon>Bacteria</taxon>
        <taxon>Bacillati</taxon>
        <taxon>Bacillota</taxon>
        <taxon>Negativicutes</taxon>
        <taxon>Veillonellales</taxon>
        <taxon>Veillonellaceae</taxon>
        <taxon>Veillonella</taxon>
    </lineage>
</organism>
<name>A0A2S7Z9M5_9FIRM</name>
<comment type="catalytic activity">
    <reaction evidence="10">
        <text>S-methyl-5'-thioadenosine + phosphate = 5-(methylsulfanyl)-alpha-D-ribose 1-phosphate + adenine</text>
        <dbReference type="Rhea" id="RHEA:11852"/>
        <dbReference type="ChEBI" id="CHEBI:16708"/>
        <dbReference type="ChEBI" id="CHEBI:17509"/>
        <dbReference type="ChEBI" id="CHEBI:43474"/>
        <dbReference type="ChEBI" id="CHEBI:58533"/>
        <dbReference type="EC" id="2.4.2.28"/>
    </reaction>
    <physiologicalReaction direction="left-to-right" evidence="10">
        <dbReference type="Rhea" id="RHEA:11853"/>
    </physiologicalReaction>
</comment>
<evidence type="ECO:0000256" key="2">
    <source>
        <dbReference type="ARBA" id="ARBA00003215"/>
    </source>
</evidence>
<protein>
    <submittedName>
        <fullName evidence="11">Laccase domain-containing protein</fullName>
    </submittedName>
</protein>
<gene>
    <name evidence="11" type="ORF">VEHSUH05_02610</name>
</gene>
<dbReference type="PANTHER" id="PTHR30616:SF2">
    <property type="entry name" value="PURINE NUCLEOSIDE PHOSPHORYLASE LACC1"/>
    <property type="match status" value="1"/>
</dbReference>
<keyword evidence="5" id="KW-0479">Metal-binding</keyword>
<dbReference type="SUPFAM" id="SSF64438">
    <property type="entry name" value="CNF1/YfiH-like putative cysteine hydrolases"/>
    <property type="match status" value="1"/>
</dbReference>
<dbReference type="InterPro" id="IPR003730">
    <property type="entry name" value="Cu_polyphenol_OxRdtase"/>
</dbReference>